<proteinExistence type="predicted"/>
<protein>
    <submittedName>
        <fullName evidence="1">Uncharacterized protein</fullName>
    </submittedName>
</protein>
<evidence type="ECO:0000313" key="2">
    <source>
        <dbReference type="Proteomes" id="UP000198908"/>
    </source>
</evidence>
<gene>
    <name evidence="1" type="ORF">SAMN05421548_11086</name>
</gene>
<accession>A0A1G6PCU6</accession>
<sequence length="44" mass="4655">MPAIAQQMGIAAIGTFHDRRGNQSLLDSNGIARNVWVHALGVPA</sequence>
<dbReference type="EMBL" id="FMYQ01000010">
    <property type="protein sequence ID" value="SDC77376.1"/>
    <property type="molecule type" value="Genomic_DNA"/>
</dbReference>
<dbReference type="Proteomes" id="UP000198908">
    <property type="component" value="Unassembled WGS sequence"/>
</dbReference>
<evidence type="ECO:0000313" key="1">
    <source>
        <dbReference type="EMBL" id="SDC77376.1"/>
    </source>
</evidence>
<name>A0A1G6PCU6_9BURK</name>
<organism evidence="1 2">
    <name type="scientific">Paraburkholderia lycopersici</name>
    <dbReference type="NCBI Taxonomy" id="416944"/>
    <lineage>
        <taxon>Bacteria</taxon>
        <taxon>Pseudomonadati</taxon>
        <taxon>Pseudomonadota</taxon>
        <taxon>Betaproteobacteria</taxon>
        <taxon>Burkholderiales</taxon>
        <taxon>Burkholderiaceae</taxon>
        <taxon>Paraburkholderia</taxon>
    </lineage>
</organism>
<keyword evidence="2" id="KW-1185">Reference proteome</keyword>
<dbReference type="AlphaFoldDB" id="A0A1G6PCU6"/>
<reference evidence="2" key="1">
    <citation type="submission" date="2016-09" db="EMBL/GenBank/DDBJ databases">
        <authorList>
            <person name="Varghese N."/>
            <person name="Submissions S."/>
        </authorList>
    </citation>
    <scope>NUCLEOTIDE SEQUENCE [LARGE SCALE GENOMIC DNA]</scope>
    <source>
        <strain evidence="2">TNe-862</strain>
    </source>
</reference>